<dbReference type="Proteomes" id="UP000268321">
    <property type="component" value="Unassembled WGS sequence"/>
</dbReference>
<dbReference type="AlphaFoldDB" id="A0A4P9ZF28"/>
<gene>
    <name evidence="1" type="ORF">METBISCDRAFT_22725</name>
</gene>
<evidence type="ECO:0000313" key="2">
    <source>
        <dbReference type="Proteomes" id="UP000268321"/>
    </source>
</evidence>
<evidence type="ECO:0000313" key="1">
    <source>
        <dbReference type="EMBL" id="RKP31052.1"/>
    </source>
</evidence>
<dbReference type="EMBL" id="ML004447">
    <property type="protein sequence ID" value="RKP31052.1"/>
    <property type="molecule type" value="Genomic_DNA"/>
</dbReference>
<keyword evidence="2" id="KW-1185">Reference proteome</keyword>
<organism evidence="1 2">
    <name type="scientific">Metschnikowia bicuspidata</name>
    <dbReference type="NCBI Taxonomy" id="27322"/>
    <lineage>
        <taxon>Eukaryota</taxon>
        <taxon>Fungi</taxon>
        <taxon>Dikarya</taxon>
        <taxon>Ascomycota</taxon>
        <taxon>Saccharomycotina</taxon>
        <taxon>Pichiomycetes</taxon>
        <taxon>Metschnikowiaceae</taxon>
        <taxon>Metschnikowia</taxon>
    </lineage>
</organism>
<reference evidence="2" key="1">
    <citation type="journal article" date="2018" name="Nat. Microbiol.">
        <title>Leveraging single-cell genomics to expand the fungal tree of life.</title>
        <authorList>
            <person name="Ahrendt S.R."/>
            <person name="Quandt C.A."/>
            <person name="Ciobanu D."/>
            <person name="Clum A."/>
            <person name="Salamov A."/>
            <person name="Andreopoulos B."/>
            <person name="Cheng J.F."/>
            <person name="Woyke T."/>
            <person name="Pelin A."/>
            <person name="Henrissat B."/>
            <person name="Reynolds N.K."/>
            <person name="Benny G.L."/>
            <person name="Smith M.E."/>
            <person name="James T.Y."/>
            <person name="Grigoriev I.V."/>
        </authorList>
    </citation>
    <scope>NUCLEOTIDE SEQUENCE [LARGE SCALE GENOMIC DNA]</scope>
    <source>
        <strain evidence="2">Baker2002</strain>
    </source>
</reference>
<proteinExistence type="predicted"/>
<sequence length="378" mass="42701">MAVNSHILSYVHQHSLQYLAGARRDSPDAPAGPVYTKRDTPQSQFPFNQCSNACLCDTRRSVGDGVRNFVHNPNKIWILNGLREGLPQALLPTSIPTVPSPSSSFSINLSIPQDSATKCSLESSNVSINPILIRNPDTLGRNLLMSLVNDILMSLLRKKAGLTTEELVDPLIIEAVTYATNVFMQSFLSSSTHELCHDILTSKKSGRLNEILVFTLDELFEKHELLAFDRFHDGIVESVQGKQKEGQSPVQQPDHPKYYAHFRNIWRFNPGAFLLLSFKDVLSYRAEPDSSFGRRGHDNGILLQYEETAVMMNLVSCYHYLRRELRQNPQPKTELTPEDLKQLEVLLEAAVQYHLRTLEEEEPKTAKVKTKSLRFIGV</sequence>
<accession>A0A4P9ZF28</accession>
<name>A0A4P9ZF28_9ASCO</name>
<dbReference type="OrthoDB" id="4095892at2759"/>
<protein>
    <submittedName>
        <fullName evidence="1">Uncharacterized protein</fullName>
    </submittedName>
</protein>